<evidence type="ECO:0000259" key="1">
    <source>
        <dbReference type="Pfam" id="PF12728"/>
    </source>
</evidence>
<gene>
    <name evidence="2" type="ORF">GCM10023186_35920</name>
</gene>
<evidence type="ECO:0000313" key="3">
    <source>
        <dbReference type="Proteomes" id="UP001500454"/>
    </source>
</evidence>
<reference evidence="3" key="1">
    <citation type="journal article" date="2019" name="Int. J. Syst. Evol. Microbiol.">
        <title>The Global Catalogue of Microorganisms (GCM) 10K type strain sequencing project: providing services to taxonomists for standard genome sequencing and annotation.</title>
        <authorList>
            <consortium name="The Broad Institute Genomics Platform"/>
            <consortium name="The Broad Institute Genome Sequencing Center for Infectious Disease"/>
            <person name="Wu L."/>
            <person name="Ma J."/>
        </authorList>
    </citation>
    <scope>NUCLEOTIDE SEQUENCE [LARGE SCALE GENOMIC DNA]</scope>
    <source>
        <strain evidence="3">JCM 17924</strain>
    </source>
</reference>
<dbReference type="RefSeq" id="WP_345226599.1">
    <property type="nucleotide sequence ID" value="NZ_BAABHA010000012.1"/>
</dbReference>
<dbReference type="EMBL" id="BAABHA010000012">
    <property type="protein sequence ID" value="GAA4388967.1"/>
    <property type="molecule type" value="Genomic_DNA"/>
</dbReference>
<accession>A0ABP8JD65</accession>
<name>A0ABP8JD65_9BACT</name>
<protein>
    <recommendedName>
        <fullName evidence="1">Helix-turn-helix domain-containing protein</fullName>
    </recommendedName>
</protein>
<feature type="domain" description="Helix-turn-helix" evidence="1">
    <location>
        <begin position="38"/>
        <end position="86"/>
    </location>
</feature>
<comment type="caution">
    <text evidence="2">The sequence shown here is derived from an EMBL/GenBank/DDBJ whole genome shotgun (WGS) entry which is preliminary data.</text>
</comment>
<dbReference type="InterPro" id="IPR041657">
    <property type="entry name" value="HTH_17"/>
</dbReference>
<organism evidence="2 3">
    <name type="scientific">Hymenobacter koreensis</name>
    <dbReference type="NCBI Taxonomy" id="1084523"/>
    <lineage>
        <taxon>Bacteria</taxon>
        <taxon>Pseudomonadati</taxon>
        <taxon>Bacteroidota</taxon>
        <taxon>Cytophagia</taxon>
        <taxon>Cytophagales</taxon>
        <taxon>Hymenobacteraceae</taxon>
        <taxon>Hymenobacter</taxon>
    </lineage>
</organism>
<evidence type="ECO:0000313" key="2">
    <source>
        <dbReference type="EMBL" id="GAA4388967.1"/>
    </source>
</evidence>
<dbReference type="Proteomes" id="UP001500454">
    <property type="component" value="Unassembled WGS sequence"/>
</dbReference>
<dbReference type="Pfam" id="PF12728">
    <property type="entry name" value="HTH_17"/>
    <property type="match status" value="1"/>
</dbReference>
<sequence length="105" mass="11827">MQHAILVSEQEWHQLLSDVQALKAARPAPPPPAPDRILKVREAAAYLRLTPEGLRKARRQGRLAGVRINEKEWGFRQSELARYLTRYHRQPADGGESPTQLAPAA</sequence>
<proteinExistence type="predicted"/>
<keyword evidence="3" id="KW-1185">Reference proteome</keyword>